<name>A0ABT1YSK1_9BACL</name>
<evidence type="ECO:0000313" key="2">
    <source>
        <dbReference type="EMBL" id="MCR8636167.1"/>
    </source>
</evidence>
<dbReference type="InterPro" id="IPR051049">
    <property type="entry name" value="Dienelactone_hydrolase-like"/>
</dbReference>
<proteinExistence type="predicted"/>
<dbReference type="SUPFAM" id="SSF53474">
    <property type="entry name" value="alpha/beta-Hydrolases"/>
    <property type="match status" value="1"/>
</dbReference>
<organism evidence="2 3">
    <name type="scientific">Paenibacillus radicis</name>
    <name type="common">ex Xue et al. 2023</name>
    <dbReference type="NCBI Taxonomy" id="2972489"/>
    <lineage>
        <taxon>Bacteria</taxon>
        <taxon>Bacillati</taxon>
        <taxon>Bacillota</taxon>
        <taxon>Bacilli</taxon>
        <taxon>Bacillales</taxon>
        <taxon>Paenibacillaceae</taxon>
        <taxon>Paenibacillus</taxon>
    </lineage>
</organism>
<dbReference type="RefSeq" id="WP_258217698.1">
    <property type="nucleotide sequence ID" value="NZ_JANQBD010000037.1"/>
</dbReference>
<dbReference type="PANTHER" id="PTHR46623">
    <property type="entry name" value="CARBOXYMETHYLENEBUTENOLIDASE-RELATED"/>
    <property type="match status" value="1"/>
</dbReference>
<keyword evidence="2" id="KW-0378">Hydrolase</keyword>
<dbReference type="Pfam" id="PF01738">
    <property type="entry name" value="DLH"/>
    <property type="match status" value="1"/>
</dbReference>
<dbReference type="Proteomes" id="UP001300012">
    <property type="component" value="Unassembled WGS sequence"/>
</dbReference>
<comment type="caution">
    <text evidence="2">The sequence shown here is derived from an EMBL/GenBank/DDBJ whole genome shotgun (WGS) entry which is preliminary data.</text>
</comment>
<protein>
    <submittedName>
        <fullName evidence="2">Dienelactone hydrolase family protein</fullName>
    </submittedName>
</protein>
<dbReference type="GO" id="GO:0016787">
    <property type="term" value="F:hydrolase activity"/>
    <property type="evidence" value="ECO:0007669"/>
    <property type="project" value="UniProtKB-KW"/>
</dbReference>
<keyword evidence="3" id="KW-1185">Reference proteome</keyword>
<evidence type="ECO:0000259" key="1">
    <source>
        <dbReference type="Pfam" id="PF01738"/>
    </source>
</evidence>
<dbReference type="InterPro" id="IPR002925">
    <property type="entry name" value="Dienelactn_hydro"/>
</dbReference>
<accession>A0ABT1YSK1</accession>
<dbReference type="EMBL" id="JANQBD010000037">
    <property type="protein sequence ID" value="MCR8636167.1"/>
    <property type="molecule type" value="Genomic_DNA"/>
</dbReference>
<evidence type="ECO:0000313" key="3">
    <source>
        <dbReference type="Proteomes" id="UP001300012"/>
    </source>
</evidence>
<sequence length="273" mass="29379">MGLQNEWVKFGEDGQYSGFLVLPEGPTAAEKPAVIVIQEIWGVDAHIQDVTIRFAKAGYVAFAPDLFHRDGVKAPALQEDRVATAKRFLDTIPPAAWRDPEARGKALSELPDSEGQAIGETLEAIFSAGSQAPAYLELLAASAGYLRGRAGGSRPRAVGAVGFCLGGMLAAQLAVRDTELGAAVVFYGNLPQAEQVPQVQCPMLGIFGELDTRITDQVPAFAAAMELHGKPFEHRIYEGAPHAFANDTRASYRPDAAQDAFARTFNFLREHLV</sequence>
<gene>
    <name evidence="2" type="ORF">NV381_33775</name>
</gene>
<dbReference type="Gene3D" id="3.40.50.1820">
    <property type="entry name" value="alpha/beta hydrolase"/>
    <property type="match status" value="1"/>
</dbReference>
<feature type="domain" description="Dienelactone hydrolase" evidence="1">
    <location>
        <begin position="21"/>
        <end position="271"/>
    </location>
</feature>
<reference evidence="2 3" key="1">
    <citation type="submission" date="2022-08" db="EMBL/GenBank/DDBJ databases">
        <title>Paenibacillus endoradicis sp. nov., Paenibacillus radicibacter sp. nov and Paenibacillus pararadicis sp. nov., three cold-adapted plant growth-promoting bacteria isolated from root of Larix gmelinii in Great Khingan.</title>
        <authorList>
            <person name="Xue H."/>
        </authorList>
    </citation>
    <scope>NUCLEOTIDE SEQUENCE [LARGE SCALE GENOMIC DNA]</scope>
    <source>
        <strain evidence="2 3">N5-1-1-5</strain>
    </source>
</reference>
<dbReference type="PANTHER" id="PTHR46623:SF6">
    <property type="entry name" value="ALPHA_BETA-HYDROLASES SUPERFAMILY PROTEIN"/>
    <property type="match status" value="1"/>
</dbReference>
<dbReference type="InterPro" id="IPR029058">
    <property type="entry name" value="AB_hydrolase_fold"/>
</dbReference>